<keyword evidence="2 8" id="KW-0489">Methyltransferase</keyword>
<dbReference type="GO" id="GO:0032259">
    <property type="term" value="P:methylation"/>
    <property type="evidence" value="ECO:0007669"/>
    <property type="project" value="UniProtKB-KW"/>
</dbReference>
<keyword evidence="3 8" id="KW-0808">Transferase</keyword>
<accession>H1DKQ9</accession>
<dbReference type="InterPro" id="IPR036388">
    <property type="entry name" value="WH-like_DNA-bd_sf"/>
</dbReference>
<sequence length="104" mass="11978">MSIDKEAFYEDVYSIVRQIPFGRVCTYGWIARLIGQPQCARRVGKALAEVPPVLQLPCHRVVDSGGRIVPHWPEQRELLKREGVRFKKNGCVDLRNCLWEVEIS</sequence>
<organism evidence="8 9">
    <name type="scientific">Odoribacter laneus YIT 12061</name>
    <dbReference type="NCBI Taxonomy" id="742817"/>
    <lineage>
        <taxon>Bacteria</taxon>
        <taxon>Pseudomonadati</taxon>
        <taxon>Bacteroidota</taxon>
        <taxon>Bacteroidia</taxon>
        <taxon>Bacteroidales</taxon>
        <taxon>Odoribacteraceae</taxon>
        <taxon>Odoribacter</taxon>
    </lineage>
</organism>
<dbReference type="InterPro" id="IPR014048">
    <property type="entry name" value="MethylDNA_cys_MeTrfase_DNA-bd"/>
</dbReference>
<reference evidence="8 9" key="1">
    <citation type="submission" date="2012-01" db="EMBL/GenBank/DDBJ databases">
        <title>The Genome Sequence of Odoribacter laneus YIT 12061.</title>
        <authorList>
            <consortium name="The Broad Institute Genome Sequencing Platform"/>
            <person name="Earl A."/>
            <person name="Ward D."/>
            <person name="Feldgarden M."/>
            <person name="Gevers D."/>
            <person name="Morotomi M."/>
            <person name="Young S.K."/>
            <person name="Zeng Q."/>
            <person name="Gargeya S."/>
            <person name="Fitzgerald M."/>
            <person name="Haas B."/>
            <person name="Abouelleil A."/>
            <person name="Alvarado L."/>
            <person name="Arachchi H.M."/>
            <person name="Berlin A."/>
            <person name="Chapman S.B."/>
            <person name="Gearin G."/>
            <person name="Goldberg J."/>
            <person name="Griggs A."/>
            <person name="Gujja S."/>
            <person name="Hansen M."/>
            <person name="Heiman D."/>
            <person name="Howarth C."/>
            <person name="Larimer J."/>
            <person name="Lui A."/>
            <person name="MacDonald P.J.P."/>
            <person name="McCowen C."/>
            <person name="Montmayeur A."/>
            <person name="Murphy C."/>
            <person name="Neiman D."/>
            <person name="Pearson M."/>
            <person name="Priest M."/>
            <person name="Roberts A."/>
            <person name="Saif S."/>
            <person name="Shea T."/>
            <person name="Sisk P."/>
            <person name="Stolte C."/>
            <person name="Sykes S."/>
            <person name="Wortman J."/>
            <person name="Nusbaum C."/>
            <person name="Birren B."/>
        </authorList>
    </citation>
    <scope>NUCLEOTIDE SEQUENCE [LARGE SCALE GENOMIC DNA]</scope>
    <source>
        <strain evidence="8 9">YIT 12061</strain>
    </source>
</reference>
<dbReference type="PANTHER" id="PTHR42942:SF1">
    <property type="entry name" value="ALKYLTRANSFERASE-LIKE PROTEIN 1"/>
    <property type="match status" value="1"/>
</dbReference>
<dbReference type="EMBL" id="ADMC01000032">
    <property type="protein sequence ID" value="EHP45369.1"/>
    <property type="molecule type" value="Genomic_DNA"/>
</dbReference>
<proteinExistence type="predicted"/>
<evidence type="ECO:0000256" key="1">
    <source>
        <dbReference type="ARBA" id="ARBA00001286"/>
    </source>
</evidence>
<comment type="caution">
    <text evidence="8">The sequence shown here is derived from an EMBL/GenBank/DDBJ whole genome shotgun (WGS) entry which is preliminary data.</text>
</comment>
<keyword evidence="9" id="KW-1185">Reference proteome</keyword>
<dbReference type="Gene3D" id="1.10.10.10">
    <property type="entry name" value="Winged helix-like DNA-binding domain superfamily/Winged helix DNA-binding domain"/>
    <property type="match status" value="1"/>
</dbReference>
<keyword evidence="4" id="KW-0227">DNA damage</keyword>
<name>H1DKQ9_9BACT</name>
<evidence type="ECO:0000256" key="3">
    <source>
        <dbReference type="ARBA" id="ARBA00022679"/>
    </source>
</evidence>
<evidence type="ECO:0000259" key="7">
    <source>
        <dbReference type="Pfam" id="PF01035"/>
    </source>
</evidence>
<comment type="catalytic activity">
    <reaction evidence="6">
        <text>a 6-O-methyl-2'-deoxyguanosine in DNA + L-cysteinyl-[protein] = S-methyl-L-cysteinyl-[protein] + a 2'-deoxyguanosine in DNA</text>
        <dbReference type="Rhea" id="RHEA:24000"/>
        <dbReference type="Rhea" id="RHEA-COMP:10131"/>
        <dbReference type="Rhea" id="RHEA-COMP:10132"/>
        <dbReference type="Rhea" id="RHEA-COMP:11367"/>
        <dbReference type="Rhea" id="RHEA-COMP:11368"/>
        <dbReference type="ChEBI" id="CHEBI:29950"/>
        <dbReference type="ChEBI" id="CHEBI:82612"/>
        <dbReference type="ChEBI" id="CHEBI:85445"/>
        <dbReference type="ChEBI" id="CHEBI:85448"/>
        <dbReference type="EC" id="2.1.1.63"/>
    </reaction>
</comment>
<dbReference type="HOGENOM" id="CLU_000445_52_5_10"/>
<gene>
    <name evidence="8" type="ORF">HMPREF9449_02845</name>
</gene>
<feature type="domain" description="Methylated-DNA-[protein]-cysteine S-methyltransferase DNA binding" evidence="7">
    <location>
        <begin position="7"/>
        <end position="84"/>
    </location>
</feature>
<dbReference type="eggNOG" id="COG3695">
    <property type="taxonomic scope" value="Bacteria"/>
</dbReference>
<dbReference type="PANTHER" id="PTHR42942">
    <property type="entry name" value="6-O-METHYLGUANINE DNA METHYLTRANSFERASE"/>
    <property type="match status" value="1"/>
</dbReference>
<evidence type="ECO:0000313" key="8">
    <source>
        <dbReference type="EMBL" id="EHP45369.1"/>
    </source>
</evidence>
<comment type="catalytic activity">
    <reaction evidence="1">
        <text>a 4-O-methyl-thymidine in DNA + L-cysteinyl-[protein] = a thymidine in DNA + S-methyl-L-cysteinyl-[protein]</text>
        <dbReference type="Rhea" id="RHEA:53428"/>
        <dbReference type="Rhea" id="RHEA-COMP:10131"/>
        <dbReference type="Rhea" id="RHEA-COMP:10132"/>
        <dbReference type="Rhea" id="RHEA-COMP:13555"/>
        <dbReference type="Rhea" id="RHEA-COMP:13556"/>
        <dbReference type="ChEBI" id="CHEBI:29950"/>
        <dbReference type="ChEBI" id="CHEBI:82612"/>
        <dbReference type="ChEBI" id="CHEBI:137386"/>
        <dbReference type="ChEBI" id="CHEBI:137387"/>
        <dbReference type="EC" id="2.1.1.63"/>
    </reaction>
</comment>
<dbReference type="PROSITE" id="PS00374">
    <property type="entry name" value="MGMT"/>
    <property type="match status" value="1"/>
</dbReference>
<evidence type="ECO:0000256" key="4">
    <source>
        <dbReference type="ARBA" id="ARBA00022763"/>
    </source>
</evidence>
<dbReference type="PATRIC" id="fig|742817.3.peg.3040"/>
<dbReference type="InterPro" id="IPR052520">
    <property type="entry name" value="ATL_DNA_repair"/>
</dbReference>
<dbReference type="AlphaFoldDB" id="H1DKQ9"/>
<dbReference type="SUPFAM" id="SSF46767">
    <property type="entry name" value="Methylated DNA-protein cysteine methyltransferase, C-terminal domain"/>
    <property type="match status" value="1"/>
</dbReference>
<dbReference type="GO" id="GO:0003908">
    <property type="term" value="F:methylated-DNA-[protein]-cysteine S-methyltransferase activity"/>
    <property type="evidence" value="ECO:0007669"/>
    <property type="project" value="UniProtKB-EC"/>
</dbReference>
<evidence type="ECO:0000313" key="9">
    <source>
        <dbReference type="Proteomes" id="UP000004892"/>
    </source>
</evidence>
<evidence type="ECO:0000256" key="5">
    <source>
        <dbReference type="ARBA" id="ARBA00023204"/>
    </source>
</evidence>
<dbReference type="InterPro" id="IPR001497">
    <property type="entry name" value="MethylDNA_cys_MeTrfase_AS"/>
</dbReference>
<dbReference type="CDD" id="cd06445">
    <property type="entry name" value="ATase"/>
    <property type="match status" value="1"/>
</dbReference>
<dbReference type="GO" id="GO:0006281">
    <property type="term" value="P:DNA repair"/>
    <property type="evidence" value="ECO:0007669"/>
    <property type="project" value="UniProtKB-KW"/>
</dbReference>
<dbReference type="NCBIfam" id="TIGR00589">
    <property type="entry name" value="ogt"/>
    <property type="match status" value="1"/>
</dbReference>
<keyword evidence="5" id="KW-0234">DNA repair</keyword>
<dbReference type="InterPro" id="IPR036217">
    <property type="entry name" value="MethylDNA_cys_MeTrfase_DNAb"/>
</dbReference>
<protein>
    <submittedName>
        <fullName evidence="8">Methylated-DNA-[protein]-cysteine S-methyltransferase</fullName>
    </submittedName>
</protein>
<evidence type="ECO:0000256" key="6">
    <source>
        <dbReference type="ARBA" id="ARBA00049348"/>
    </source>
</evidence>
<dbReference type="Pfam" id="PF01035">
    <property type="entry name" value="DNA_binding_1"/>
    <property type="match status" value="1"/>
</dbReference>
<evidence type="ECO:0000256" key="2">
    <source>
        <dbReference type="ARBA" id="ARBA00022603"/>
    </source>
</evidence>
<dbReference type="Proteomes" id="UP000004892">
    <property type="component" value="Unassembled WGS sequence"/>
</dbReference>